<name>A0A1V4ETQ3_9BACL</name>
<feature type="transmembrane region" description="Helical" evidence="1">
    <location>
        <begin position="53"/>
        <end position="72"/>
    </location>
</feature>
<dbReference type="PANTHER" id="PTHR37314:SF4">
    <property type="entry name" value="UPF0700 TRANSMEMBRANE PROTEIN YOAK"/>
    <property type="match status" value="1"/>
</dbReference>
<feature type="transmembrane region" description="Helical" evidence="1">
    <location>
        <begin position="84"/>
        <end position="107"/>
    </location>
</feature>
<feature type="transmembrane region" description="Helical" evidence="1">
    <location>
        <begin position="183"/>
        <end position="208"/>
    </location>
</feature>
<reference evidence="2 3" key="1">
    <citation type="submission" date="2017-02" db="EMBL/GenBank/DDBJ databases">
        <title>Draft genome of Acidibacillus ferrooxidans Huett2.</title>
        <authorList>
            <person name="Schopf S."/>
        </authorList>
    </citation>
    <scope>NUCLEOTIDE SEQUENCE [LARGE SCALE GENOMIC DNA]</scope>
    <source>
        <strain evidence="2 3">Huett2</strain>
    </source>
</reference>
<keyword evidence="1" id="KW-1133">Transmembrane helix</keyword>
<proteinExistence type="predicted"/>
<comment type="caution">
    <text evidence="2">The sequence shown here is derived from an EMBL/GenBank/DDBJ whole genome shotgun (WGS) entry which is preliminary data.</text>
</comment>
<dbReference type="InterPro" id="IPR010699">
    <property type="entry name" value="DUF1275"/>
</dbReference>
<feature type="transmembrane region" description="Helical" evidence="1">
    <location>
        <begin position="113"/>
        <end position="130"/>
    </location>
</feature>
<feature type="transmembrane region" description="Helical" evidence="1">
    <location>
        <begin position="214"/>
        <end position="232"/>
    </location>
</feature>
<accession>A0A1V4ETQ3</accession>
<sequence length="248" mass="26487">MHNTMLVLLTATSGCVDAISFLLLGQVFTAAMTGNTVLFGLALSHLDKLNPLNYASALLGFMLGAAVAAVIFRQTRKESGWTPNASVVTTVELAALVLFSILSQLPYVLDTHFKQLLVMVLAFAMGLQGVTARRVGVNGVTTTVITSTITGLVEISVWKIGQRFGFTPNAKDSQQPENQISPLALSMWAMVILAYGVGAALCGGLIAMWHLQAVWLPIAIVAVVVVSSTLLMRISSPRRSEQGNWNEA</sequence>
<keyword evidence="1" id="KW-0812">Transmembrane</keyword>
<gene>
    <name evidence="2" type="ORF">B2M26_07470</name>
</gene>
<dbReference type="PANTHER" id="PTHR37314">
    <property type="entry name" value="SLR0142 PROTEIN"/>
    <property type="match status" value="1"/>
</dbReference>
<evidence type="ECO:0000313" key="3">
    <source>
        <dbReference type="Proteomes" id="UP000190229"/>
    </source>
</evidence>
<keyword evidence="3" id="KW-1185">Reference proteome</keyword>
<keyword evidence="1" id="KW-0472">Membrane</keyword>
<evidence type="ECO:0000256" key="1">
    <source>
        <dbReference type="SAM" id="Phobius"/>
    </source>
</evidence>
<dbReference type="AlphaFoldDB" id="A0A1V4ETQ3"/>
<organism evidence="2 3">
    <name type="scientific">Ferroacidibacillus organovorans</name>
    <dbReference type="NCBI Taxonomy" id="1765683"/>
    <lineage>
        <taxon>Bacteria</taxon>
        <taxon>Bacillati</taxon>
        <taxon>Bacillota</taxon>
        <taxon>Bacilli</taxon>
        <taxon>Bacillales</taxon>
        <taxon>Alicyclobacillaceae</taxon>
        <taxon>Ferroacidibacillus</taxon>
    </lineage>
</organism>
<evidence type="ECO:0000313" key="2">
    <source>
        <dbReference type="EMBL" id="OPG16281.1"/>
    </source>
</evidence>
<evidence type="ECO:0008006" key="4">
    <source>
        <dbReference type="Google" id="ProtNLM"/>
    </source>
</evidence>
<protein>
    <recommendedName>
        <fullName evidence="4">DUF1275 family protein</fullName>
    </recommendedName>
</protein>
<dbReference type="Pfam" id="PF06912">
    <property type="entry name" value="DUF1275"/>
    <property type="match status" value="1"/>
</dbReference>
<dbReference type="Proteomes" id="UP000190229">
    <property type="component" value="Unassembled WGS sequence"/>
</dbReference>
<dbReference type="EMBL" id="MWPS01000020">
    <property type="protein sequence ID" value="OPG16281.1"/>
    <property type="molecule type" value="Genomic_DNA"/>
</dbReference>